<dbReference type="InterPro" id="IPR036373">
    <property type="entry name" value="Ribosomal_bL17_sf"/>
</dbReference>
<dbReference type="NCBIfam" id="TIGR00059">
    <property type="entry name" value="L17"/>
    <property type="match status" value="1"/>
</dbReference>
<dbReference type="PANTHER" id="PTHR14413:SF16">
    <property type="entry name" value="LARGE RIBOSOMAL SUBUNIT PROTEIN BL17M"/>
    <property type="match status" value="1"/>
</dbReference>
<evidence type="ECO:0000256" key="6">
    <source>
        <dbReference type="SAM" id="MobiDB-lite"/>
    </source>
</evidence>
<accession>A0A7C6E9Z6</accession>
<dbReference type="EMBL" id="DTLI01000064">
    <property type="protein sequence ID" value="HHS51737.1"/>
    <property type="molecule type" value="Genomic_DNA"/>
</dbReference>
<dbReference type="Pfam" id="PF01196">
    <property type="entry name" value="Ribosomal_L17"/>
    <property type="match status" value="1"/>
</dbReference>
<sequence>MRHGRKIKKLGRKWAHRRALIRNLLCALFTHERIKTTISKAKEARRFADRLITFAKVNTLAARREVRKYLADESLVHKLFSEIVPRLKDRTSGYTRIFRLGPRPGDGAEMAIIELVAKKEATQKEKVGKEKKPKAKKPKGKVAQKEEPKKASKEKSKQTSPVEETKSK</sequence>
<dbReference type="Gene3D" id="3.90.1030.10">
    <property type="entry name" value="Ribosomal protein L17"/>
    <property type="match status" value="1"/>
</dbReference>
<dbReference type="HAMAP" id="MF_01368">
    <property type="entry name" value="Ribosomal_bL17"/>
    <property type="match status" value="1"/>
</dbReference>
<keyword evidence="3 4" id="KW-0687">Ribonucleoprotein</keyword>
<evidence type="ECO:0000256" key="5">
    <source>
        <dbReference type="RuleBase" id="RU000660"/>
    </source>
</evidence>
<dbReference type="GO" id="GO:0022625">
    <property type="term" value="C:cytosolic large ribosomal subunit"/>
    <property type="evidence" value="ECO:0007669"/>
    <property type="project" value="TreeGrafter"/>
</dbReference>
<protein>
    <recommendedName>
        <fullName evidence="4">Large ribosomal subunit protein bL17</fullName>
    </recommendedName>
</protein>
<comment type="caution">
    <text evidence="7">The sequence shown here is derived from an EMBL/GenBank/DDBJ whole genome shotgun (WGS) entry which is preliminary data.</text>
</comment>
<comment type="subunit">
    <text evidence="4">Part of the 50S ribosomal subunit. Contacts protein L32.</text>
</comment>
<dbReference type="InterPro" id="IPR000456">
    <property type="entry name" value="Ribosomal_bL17"/>
</dbReference>
<organism evidence="7">
    <name type="scientific">candidate division WOR-3 bacterium</name>
    <dbReference type="NCBI Taxonomy" id="2052148"/>
    <lineage>
        <taxon>Bacteria</taxon>
        <taxon>Bacteria division WOR-3</taxon>
    </lineage>
</organism>
<evidence type="ECO:0000256" key="3">
    <source>
        <dbReference type="ARBA" id="ARBA00023274"/>
    </source>
</evidence>
<evidence type="ECO:0000256" key="2">
    <source>
        <dbReference type="ARBA" id="ARBA00022980"/>
    </source>
</evidence>
<dbReference type="GO" id="GO:0006412">
    <property type="term" value="P:translation"/>
    <property type="evidence" value="ECO:0007669"/>
    <property type="project" value="UniProtKB-UniRule"/>
</dbReference>
<dbReference type="PANTHER" id="PTHR14413">
    <property type="entry name" value="RIBOSOMAL PROTEIN L17"/>
    <property type="match status" value="1"/>
</dbReference>
<keyword evidence="2 4" id="KW-0689">Ribosomal protein</keyword>
<dbReference type="GO" id="GO:0003735">
    <property type="term" value="F:structural constituent of ribosome"/>
    <property type="evidence" value="ECO:0007669"/>
    <property type="project" value="InterPro"/>
</dbReference>
<gene>
    <name evidence="4 7" type="primary">rplQ</name>
    <name evidence="7" type="ORF">ENW73_02565</name>
</gene>
<reference evidence="7" key="1">
    <citation type="journal article" date="2020" name="mSystems">
        <title>Genome- and Community-Level Interaction Insights into Carbon Utilization and Element Cycling Functions of Hydrothermarchaeota in Hydrothermal Sediment.</title>
        <authorList>
            <person name="Zhou Z."/>
            <person name="Liu Y."/>
            <person name="Xu W."/>
            <person name="Pan J."/>
            <person name="Luo Z.H."/>
            <person name="Li M."/>
        </authorList>
    </citation>
    <scope>NUCLEOTIDE SEQUENCE [LARGE SCALE GENOMIC DNA]</scope>
    <source>
        <strain evidence="7">SpSt-876</strain>
    </source>
</reference>
<comment type="similarity">
    <text evidence="1 4 5">Belongs to the bacterial ribosomal protein bL17 family.</text>
</comment>
<feature type="compositionally biased region" description="Basic and acidic residues" evidence="6">
    <location>
        <begin position="143"/>
        <end position="168"/>
    </location>
</feature>
<evidence type="ECO:0000256" key="4">
    <source>
        <dbReference type="HAMAP-Rule" id="MF_01368"/>
    </source>
</evidence>
<name>A0A7C6E9Z6_UNCW3</name>
<dbReference type="SUPFAM" id="SSF64263">
    <property type="entry name" value="Prokaryotic ribosomal protein L17"/>
    <property type="match status" value="1"/>
</dbReference>
<dbReference type="PROSITE" id="PS01167">
    <property type="entry name" value="RIBOSOMAL_L17"/>
    <property type="match status" value="1"/>
</dbReference>
<dbReference type="AlphaFoldDB" id="A0A7C6E9Z6"/>
<evidence type="ECO:0000256" key="1">
    <source>
        <dbReference type="ARBA" id="ARBA00008777"/>
    </source>
</evidence>
<evidence type="ECO:0000313" key="7">
    <source>
        <dbReference type="EMBL" id="HHS51737.1"/>
    </source>
</evidence>
<dbReference type="InterPro" id="IPR047859">
    <property type="entry name" value="Ribosomal_bL17_CS"/>
</dbReference>
<proteinExistence type="inferred from homology"/>
<feature type="compositionally biased region" description="Basic residues" evidence="6">
    <location>
        <begin position="131"/>
        <end position="142"/>
    </location>
</feature>
<feature type="region of interest" description="Disordered" evidence="6">
    <location>
        <begin position="123"/>
        <end position="168"/>
    </location>
</feature>